<protein>
    <submittedName>
        <fullName evidence="3">Uncharacterized protein isoform X2</fullName>
    </submittedName>
</protein>
<evidence type="ECO:0000313" key="2">
    <source>
        <dbReference type="Proteomes" id="UP000813463"/>
    </source>
</evidence>
<dbReference type="RefSeq" id="XP_056683431.1">
    <property type="nucleotide sequence ID" value="XM_056827453.1"/>
</dbReference>
<keyword evidence="2" id="KW-1185">Reference proteome</keyword>
<sequence length="80" mass="8786">MEIGSLRRQFEASGHTASTVDCPTESYSADEAHHDQFGYSTVGFVLSDGGCLQKYLEGDILAQGLSLETTLYMVTERHEP</sequence>
<accession>A0ABM3QJ99</accession>
<dbReference type="GeneID" id="110778263"/>
<gene>
    <name evidence="3" type="primary">LOC110778263</name>
</gene>
<organism evidence="2 3">
    <name type="scientific">Spinacia oleracea</name>
    <name type="common">Spinach</name>
    <dbReference type="NCBI Taxonomy" id="3562"/>
    <lineage>
        <taxon>Eukaryota</taxon>
        <taxon>Viridiplantae</taxon>
        <taxon>Streptophyta</taxon>
        <taxon>Embryophyta</taxon>
        <taxon>Tracheophyta</taxon>
        <taxon>Spermatophyta</taxon>
        <taxon>Magnoliopsida</taxon>
        <taxon>eudicotyledons</taxon>
        <taxon>Gunneridae</taxon>
        <taxon>Pentapetalae</taxon>
        <taxon>Caryophyllales</taxon>
        <taxon>Chenopodiaceae</taxon>
        <taxon>Chenopodioideae</taxon>
        <taxon>Anserineae</taxon>
        <taxon>Spinacia</taxon>
    </lineage>
</organism>
<dbReference type="Proteomes" id="UP000813463">
    <property type="component" value="Chromosome 4"/>
</dbReference>
<proteinExistence type="predicted"/>
<evidence type="ECO:0000256" key="1">
    <source>
        <dbReference type="SAM" id="MobiDB-lite"/>
    </source>
</evidence>
<feature type="region of interest" description="Disordered" evidence="1">
    <location>
        <begin position="1"/>
        <end position="23"/>
    </location>
</feature>
<name>A0ABM3QJ99_SPIOL</name>
<reference evidence="3" key="2">
    <citation type="submission" date="2025-08" db="UniProtKB">
        <authorList>
            <consortium name="RefSeq"/>
        </authorList>
    </citation>
    <scope>IDENTIFICATION</scope>
    <source>
        <tissue evidence="3">Leaf</tissue>
    </source>
</reference>
<reference evidence="2" key="1">
    <citation type="journal article" date="2021" name="Nat. Commun.">
        <title>Genomic analyses provide insights into spinach domestication and the genetic basis of agronomic traits.</title>
        <authorList>
            <person name="Cai X."/>
            <person name="Sun X."/>
            <person name="Xu C."/>
            <person name="Sun H."/>
            <person name="Wang X."/>
            <person name="Ge C."/>
            <person name="Zhang Z."/>
            <person name="Wang Q."/>
            <person name="Fei Z."/>
            <person name="Jiao C."/>
            <person name="Wang Q."/>
        </authorList>
    </citation>
    <scope>NUCLEOTIDE SEQUENCE [LARGE SCALE GENOMIC DNA]</scope>
    <source>
        <strain evidence="2">cv. Varoflay</strain>
    </source>
</reference>
<evidence type="ECO:0000313" key="3">
    <source>
        <dbReference type="RefSeq" id="XP_056683431.1"/>
    </source>
</evidence>